<reference evidence="3" key="1">
    <citation type="journal article" date="2014" name="Proc. Natl. Acad. Sci. U.S.A.">
        <title>Extensive sampling of basidiomycete genomes demonstrates inadequacy of the white-rot/brown-rot paradigm for wood decay fungi.</title>
        <authorList>
            <person name="Riley R."/>
            <person name="Salamov A.A."/>
            <person name="Brown D.W."/>
            <person name="Nagy L.G."/>
            <person name="Floudas D."/>
            <person name="Held B.W."/>
            <person name="Levasseur A."/>
            <person name="Lombard V."/>
            <person name="Morin E."/>
            <person name="Otillar R."/>
            <person name="Lindquist E.A."/>
            <person name="Sun H."/>
            <person name="LaButti K.M."/>
            <person name="Schmutz J."/>
            <person name="Jabbour D."/>
            <person name="Luo H."/>
            <person name="Baker S.E."/>
            <person name="Pisabarro A.G."/>
            <person name="Walton J.D."/>
            <person name="Blanchette R.A."/>
            <person name="Henrissat B."/>
            <person name="Martin F."/>
            <person name="Cullen D."/>
            <person name="Hibbett D.S."/>
            <person name="Grigoriev I.V."/>
        </authorList>
    </citation>
    <scope>NUCLEOTIDE SEQUENCE [LARGE SCALE GENOMIC DNA]</scope>
    <source>
        <strain evidence="3">FD-172 SS1</strain>
    </source>
</reference>
<dbReference type="Proteomes" id="UP000027195">
    <property type="component" value="Unassembled WGS sequence"/>
</dbReference>
<keyword evidence="3" id="KW-1185">Reference proteome</keyword>
<dbReference type="InParanoid" id="A0A067MEH3"/>
<sequence>MDSGIVFGGMLVVDLVMTGTSLPATSHAATCPLGQPTLDLIRMRADETFAMVTANEGQDRLESAMARLPIRRASIGIGGEVYHFSHYKVIFVVLPAHAPAQISRGDQSHRKAAPRVLPLLIPAKTLFCNYFCPRAQLAAKHLGVPSSACLINQLFWPDWPMRLAPDNLASSSKRRGIPRTTGLGPGDKRWARAPSATHLSRHVYGGLTTLRNHRWDITLALHTAEKSPATLALPVGRCAREDQADRRRT</sequence>
<organism evidence="2 3">
    <name type="scientific">Botryobasidium botryosum (strain FD-172 SS1)</name>
    <dbReference type="NCBI Taxonomy" id="930990"/>
    <lineage>
        <taxon>Eukaryota</taxon>
        <taxon>Fungi</taxon>
        <taxon>Dikarya</taxon>
        <taxon>Basidiomycota</taxon>
        <taxon>Agaricomycotina</taxon>
        <taxon>Agaricomycetes</taxon>
        <taxon>Cantharellales</taxon>
        <taxon>Botryobasidiaceae</taxon>
        <taxon>Botryobasidium</taxon>
    </lineage>
</organism>
<dbReference type="HOGENOM" id="CLU_1115598_0_0_1"/>
<accession>A0A067MEH3</accession>
<evidence type="ECO:0000256" key="1">
    <source>
        <dbReference type="SAM" id="MobiDB-lite"/>
    </source>
</evidence>
<dbReference type="EMBL" id="KL198046">
    <property type="protein sequence ID" value="KDQ13110.1"/>
    <property type="molecule type" value="Genomic_DNA"/>
</dbReference>
<name>A0A067MEH3_BOTB1</name>
<evidence type="ECO:0000313" key="3">
    <source>
        <dbReference type="Proteomes" id="UP000027195"/>
    </source>
</evidence>
<dbReference type="AlphaFoldDB" id="A0A067MEH3"/>
<protein>
    <submittedName>
        <fullName evidence="2">Uncharacterized protein</fullName>
    </submittedName>
</protein>
<proteinExistence type="predicted"/>
<gene>
    <name evidence="2" type="ORF">BOTBODRAFT_45495</name>
</gene>
<feature type="region of interest" description="Disordered" evidence="1">
    <location>
        <begin position="170"/>
        <end position="192"/>
    </location>
</feature>
<evidence type="ECO:0000313" key="2">
    <source>
        <dbReference type="EMBL" id="KDQ13110.1"/>
    </source>
</evidence>